<evidence type="ECO:0000313" key="1">
    <source>
        <dbReference type="EMBL" id="KAJ1366043.1"/>
    </source>
</evidence>
<sequence>MIEFNRETSDYVNEFFAEARDDEHNNLDTVIDSMLLHSRRDREDKSANTFVEDRY</sequence>
<evidence type="ECO:0000313" key="2">
    <source>
        <dbReference type="Proteomes" id="UP001196413"/>
    </source>
</evidence>
<accession>A0AAD5QY63</accession>
<keyword evidence="2" id="KW-1185">Reference proteome</keyword>
<dbReference type="Proteomes" id="UP001196413">
    <property type="component" value="Unassembled WGS sequence"/>
</dbReference>
<dbReference type="AlphaFoldDB" id="A0AAD5QY63"/>
<organism evidence="1 2">
    <name type="scientific">Parelaphostrongylus tenuis</name>
    <name type="common">Meningeal worm</name>
    <dbReference type="NCBI Taxonomy" id="148309"/>
    <lineage>
        <taxon>Eukaryota</taxon>
        <taxon>Metazoa</taxon>
        <taxon>Ecdysozoa</taxon>
        <taxon>Nematoda</taxon>
        <taxon>Chromadorea</taxon>
        <taxon>Rhabditida</taxon>
        <taxon>Rhabditina</taxon>
        <taxon>Rhabditomorpha</taxon>
        <taxon>Strongyloidea</taxon>
        <taxon>Metastrongylidae</taxon>
        <taxon>Parelaphostrongylus</taxon>
    </lineage>
</organism>
<gene>
    <name evidence="1" type="ORF">KIN20_026558</name>
</gene>
<comment type="caution">
    <text evidence="1">The sequence shown here is derived from an EMBL/GenBank/DDBJ whole genome shotgun (WGS) entry which is preliminary data.</text>
</comment>
<proteinExistence type="predicted"/>
<reference evidence="1" key="1">
    <citation type="submission" date="2021-06" db="EMBL/GenBank/DDBJ databases">
        <title>Parelaphostrongylus tenuis whole genome reference sequence.</title>
        <authorList>
            <person name="Garwood T.J."/>
            <person name="Larsen P.A."/>
            <person name="Fountain-Jones N.M."/>
            <person name="Garbe J.R."/>
            <person name="Macchietto M.G."/>
            <person name="Kania S.A."/>
            <person name="Gerhold R.W."/>
            <person name="Richards J.E."/>
            <person name="Wolf T.M."/>
        </authorList>
    </citation>
    <scope>NUCLEOTIDE SEQUENCE</scope>
    <source>
        <strain evidence="1">MNPRO001-30</strain>
        <tissue evidence="1">Meninges</tissue>
    </source>
</reference>
<protein>
    <submittedName>
        <fullName evidence="1">Uncharacterized protein</fullName>
    </submittedName>
</protein>
<name>A0AAD5QY63_PARTN</name>
<dbReference type="EMBL" id="JAHQIW010005451">
    <property type="protein sequence ID" value="KAJ1366043.1"/>
    <property type="molecule type" value="Genomic_DNA"/>
</dbReference>